<dbReference type="EMBL" id="SNYI01000003">
    <property type="protein sequence ID" value="TDQ29343.1"/>
    <property type="molecule type" value="Genomic_DNA"/>
</dbReference>
<evidence type="ECO:0000256" key="1">
    <source>
        <dbReference type="SAM" id="SignalP"/>
    </source>
</evidence>
<dbReference type="AlphaFoldDB" id="A0A4R6THI4"/>
<protein>
    <recommendedName>
        <fullName evidence="2">DUF5683 domain-containing protein</fullName>
    </recommendedName>
</protein>
<sequence>MPKNLLFFCLVMILGLPMHAQEVQPGETEQDTIVDRSNPEVVVKADRVKKKAINPLAPSKAAFYSAVLPGLGQIYNQRYWKVPIVFGAIGTGVYAYIYNDDLYDRFRDAFKRRRAGFTDDEFYDINNSGVVPGSPDLSDEALQDAQERYQRDRDLALVITIGLYALNIIDANVDAHLKQFNVDEDLSLELKPYLEYHPINSDPNYGLAITIKL</sequence>
<organism evidence="3 4">
    <name type="scientific">Zeaxanthinibacter enoshimensis</name>
    <dbReference type="NCBI Taxonomy" id="392009"/>
    <lineage>
        <taxon>Bacteria</taxon>
        <taxon>Pseudomonadati</taxon>
        <taxon>Bacteroidota</taxon>
        <taxon>Flavobacteriia</taxon>
        <taxon>Flavobacteriales</taxon>
        <taxon>Flavobacteriaceae</taxon>
        <taxon>Zeaxanthinibacter</taxon>
    </lineage>
</organism>
<feature type="signal peptide" evidence="1">
    <location>
        <begin position="1"/>
        <end position="20"/>
    </location>
</feature>
<evidence type="ECO:0000313" key="3">
    <source>
        <dbReference type="EMBL" id="TDQ29343.1"/>
    </source>
</evidence>
<name>A0A4R6THI4_9FLAO</name>
<reference evidence="3 4" key="1">
    <citation type="submission" date="2019-03" db="EMBL/GenBank/DDBJ databases">
        <title>Genomic Encyclopedia of Archaeal and Bacterial Type Strains, Phase II (KMG-II): from individual species to whole genera.</title>
        <authorList>
            <person name="Goeker M."/>
        </authorList>
    </citation>
    <scope>NUCLEOTIDE SEQUENCE [LARGE SCALE GENOMIC DNA]</scope>
    <source>
        <strain evidence="3 4">DSM 18435</strain>
    </source>
</reference>
<dbReference type="InterPro" id="IPR043738">
    <property type="entry name" value="DUF5683"/>
</dbReference>
<gene>
    <name evidence="3" type="ORF">CLV82_2799</name>
</gene>
<keyword evidence="1" id="KW-0732">Signal</keyword>
<evidence type="ECO:0000259" key="2">
    <source>
        <dbReference type="Pfam" id="PF18935"/>
    </source>
</evidence>
<evidence type="ECO:0000313" key="4">
    <source>
        <dbReference type="Proteomes" id="UP000295468"/>
    </source>
</evidence>
<dbReference type="Proteomes" id="UP000295468">
    <property type="component" value="Unassembled WGS sequence"/>
</dbReference>
<feature type="chain" id="PRO_5020961741" description="DUF5683 domain-containing protein" evidence="1">
    <location>
        <begin position="21"/>
        <end position="213"/>
    </location>
</feature>
<dbReference type="Pfam" id="PF18935">
    <property type="entry name" value="DUF5683"/>
    <property type="match status" value="1"/>
</dbReference>
<dbReference type="RefSeq" id="WP_373073568.1">
    <property type="nucleotide sequence ID" value="NZ_JBFIMA010000066.1"/>
</dbReference>
<proteinExistence type="predicted"/>
<accession>A0A4R6THI4</accession>
<feature type="domain" description="DUF5683" evidence="2">
    <location>
        <begin position="55"/>
        <end position="212"/>
    </location>
</feature>
<comment type="caution">
    <text evidence="3">The sequence shown here is derived from an EMBL/GenBank/DDBJ whole genome shotgun (WGS) entry which is preliminary data.</text>
</comment>
<keyword evidence="4" id="KW-1185">Reference proteome</keyword>